<keyword evidence="3" id="KW-0611">Plant defense</keyword>
<dbReference type="Pfam" id="PF18052">
    <property type="entry name" value="Rx_N"/>
    <property type="match status" value="1"/>
</dbReference>
<evidence type="ECO:0000259" key="4">
    <source>
        <dbReference type="Pfam" id="PF18052"/>
    </source>
</evidence>
<feature type="domain" description="Disease resistance N-terminal" evidence="4">
    <location>
        <begin position="1"/>
        <end position="54"/>
    </location>
</feature>
<comment type="caution">
    <text evidence="5">The sequence shown here is derived from an EMBL/GenBank/DDBJ whole genome shotgun (WGS) entry which is preliminary data.</text>
</comment>
<dbReference type="GO" id="GO:0006952">
    <property type="term" value="P:defense response"/>
    <property type="evidence" value="ECO:0007669"/>
    <property type="project" value="UniProtKB-KW"/>
</dbReference>
<reference evidence="5" key="1">
    <citation type="journal article" date="2023" name="Plant J.">
        <title>The genome of the king protea, Protea cynaroides.</title>
        <authorList>
            <person name="Chang J."/>
            <person name="Duong T.A."/>
            <person name="Schoeman C."/>
            <person name="Ma X."/>
            <person name="Roodt D."/>
            <person name="Barker N."/>
            <person name="Li Z."/>
            <person name="Van de Peer Y."/>
            <person name="Mizrachi E."/>
        </authorList>
    </citation>
    <scope>NUCLEOTIDE SEQUENCE</scope>
    <source>
        <tissue evidence="5">Young leaves</tissue>
    </source>
</reference>
<keyword evidence="2" id="KW-0547">Nucleotide-binding</keyword>
<evidence type="ECO:0000313" key="6">
    <source>
        <dbReference type="Proteomes" id="UP001141806"/>
    </source>
</evidence>
<keyword evidence="1" id="KW-0677">Repeat</keyword>
<evidence type="ECO:0000256" key="1">
    <source>
        <dbReference type="ARBA" id="ARBA00022737"/>
    </source>
</evidence>
<dbReference type="Gene3D" id="1.20.5.4130">
    <property type="match status" value="1"/>
</dbReference>
<proteinExistence type="predicted"/>
<evidence type="ECO:0000256" key="2">
    <source>
        <dbReference type="ARBA" id="ARBA00022741"/>
    </source>
</evidence>
<dbReference type="InterPro" id="IPR041118">
    <property type="entry name" value="Rx_N"/>
</dbReference>
<evidence type="ECO:0000256" key="3">
    <source>
        <dbReference type="ARBA" id="ARBA00022821"/>
    </source>
</evidence>
<organism evidence="5 6">
    <name type="scientific">Protea cynaroides</name>
    <dbReference type="NCBI Taxonomy" id="273540"/>
    <lineage>
        <taxon>Eukaryota</taxon>
        <taxon>Viridiplantae</taxon>
        <taxon>Streptophyta</taxon>
        <taxon>Embryophyta</taxon>
        <taxon>Tracheophyta</taxon>
        <taxon>Spermatophyta</taxon>
        <taxon>Magnoliopsida</taxon>
        <taxon>Proteales</taxon>
        <taxon>Proteaceae</taxon>
        <taxon>Protea</taxon>
    </lineage>
</organism>
<dbReference type="Proteomes" id="UP001141806">
    <property type="component" value="Unassembled WGS sequence"/>
</dbReference>
<name>A0A9Q0KR87_9MAGN</name>
<protein>
    <recommendedName>
        <fullName evidence="4">Disease resistance N-terminal domain-containing protein</fullName>
    </recommendedName>
</protein>
<dbReference type="EMBL" id="JAMYWD010000004">
    <property type="protein sequence ID" value="KAJ4974796.1"/>
    <property type="molecule type" value="Genomic_DNA"/>
</dbReference>
<gene>
    <name evidence="5" type="ORF">NE237_007970</name>
</gene>
<dbReference type="GO" id="GO:0000166">
    <property type="term" value="F:nucleotide binding"/>
    <property type="evidence" value="ECO:0007669"/>
    <property type="project" value="UniProtKB-KW"/>
</dbReference>
<sequence length="109" mass="12808">MIQAVLQDAEMREVKGRTVRPWMKMLKDVAYGVLDEFLFESMRQRMAIQNRVMNKQKSERESGDQRVWEHQWSAEEEQFQVLFSESAALRASSLFECLISHLQLATKIA</sequence>
<evidence type="ECO:0000313" key="5">
    <source>
        <dbReference type="EMBL" id="KAJ4974796.1"/>
    </source>
</evidence>
<accession>A0A9Q0KR87</accession>
<keyword evidence="6" id="KW-1185">Reference proteome</keyword>
<dbReference type="AlphaFoldDB" id="A0A9Q0KR87"/>
<dbReference type="OrthoDB" id="1933539at2759"/>